<dbReference type="AlphaFoldDB" id="A0A9Q1FNJ1"/>
<name>A0A9Q1FNJ1_SYNKA</name>
<keyword evidence="2" id="KW-0479">Metal-binding</keyword>
<dbReference type="Pfam" id="PF13359">
    <property type="entry name" value="DDE_Tnp_4"/>
    <property type="match status" value="1"/>
</dbReference>
<sequence>MADKGFLIEEMLAELRVKLIIPPFKRLLRFTKEETDQTQAIARLRILIERVIRRVKETHLGQSSAT</sequence>
<dbReference type="GO" id="GO:0046872">
    <property type="term" value="F:metal ion binding"/>
    <property type="evidence" value="ECO:0007669"/>
    <property type="project" value="UniProtKB-KW"/>
</dbReference>
<evidence type="ECO:0000313" key="5">
    <source>
        <dbReference type="Proteomes" id="UP001152622"/>
    </source>
</evidence>
<evidence type="ECO:0000256" key="1">
    <source>
        <dbReference type="ARBA" id="ARBA00001968"/>
    </source>
</evidence>
<dbReference type="OrthoDB" id="10009406at2759"/>
<dbReference type="PANTHER" id="PTHR23080:SF142">
    <property type="entry name" value="SI:CH211-69L10.4"/>
    <property type="match status" value="1"/>
</dbReference>
<dbReference type="EMBL" id="JAINUF010000004">
    <property type="protein sequence ID" value="KAJ8363001.1"/>
    <property type="molecule type" value="Genomic_DNA"/>
</dbReference>
<dbReference type="Proteomes" id="UP001152622">
    <property type="component" value="Chromosome 4"/>
</dbReference>
<feature type="domain" description="DDE Tnp4" evidence="3">
    <location>
        <begin position="1"/>
        <end position="57"/>
    </location>
</feature>
<evidence type="ECO:0000256" key="2">
    <source>
        <dbReference type="ARBA" id="ARBA00022723"/>
    </source>
</evidence>
<evidence type="ECO:0000313" key="4">
    <source>
        <dbReference type="EMBL" id="KAJ8363001.1"/>
    </source>
</evidence>
<accession>A0A9Q1FNJ1</accession>
<gene>
    <name evidence="4" type="ORF">SKAU_G00118320</name>
</gene>
<comment type="cofactor">
    <cofactor evidence="1">
        <name>a divalent metal cation</name>
        <dbReference type="ChEBI" id="CHEBI:60240"/>
    </cofactor>
</comment>
<dbReference type="PANTHER" id="PTHR23080">
    <property type="entry name" value="THAP DOMAIN PROTEIN"/>
    <property type="match status" value="1"/>
</dbReference>
<proteinExistence type="predicted"/>
<organism evidence="4 5">
    <name type="scientific">Synaphobranchus kaupii</name>
    <name type="common">Kaup's arrowtooth eel</name>
    <dbReference type="NCBI Taxonomy" id="118154"/>
    <lineage>
        <taxon>Eukaryota</taxon>
        <taxon>Metazoa</taxon>
        <taxon>Chordata</taxon>
        <taxon>Craniata</taxon>
        <taxon>Vertebrata</taxon>
        <taxon>Euteleostomi</taxon>
        <taxon>Actinopterygii</taxon>
        <taxon>Neopterygii</taxon>
        <taxon>Teleostei</taxon>
        <taxon>Anguilliformes</taxon>
        <taxon>Synaphobranchidae</taxon>
        <taxon>Synaphobranchus</taxon>
    </lineage>
</organism>
<dbReference type="InterPro" id="IPR027806">
    <property type="entry name" value="HARBI1_dom"/>
</dbReference>
<evidence type="ECO:0000259" key="3">
    <source>
        <dbReference type="Pfam" id="PF13359"/>
    </source>
</evidence>
<reference evidence="4" key="1">
    <citation type="journal article" date="2023" name="Science">
        <title>Genome structures resolve the early diversification of teleost fishes.</title>
        <authorList>
            <person name="Parey E."/>
            <person name="Louis A."/>
            <person name="Montfort J."/>
            <person name="Bouchez O."/>
            <person name="Roques C."/>
            <person name="Iampietro C."/>
            <person name="Lluch J."/>
            <person name="Castinel A."/>
            <person name="Donnadieu C."/>
            <person name="Desvignes T."/>
            <person name="Floi Bucao C."/>
            <person name="Jouanno E."/>
            <person name="Wen M."/>
            <person name="Mejri S."/>
            <person name="Dirks R."/>
            <person name="Jansen H."/>
            <person name="Henkel C."/>
            <person name="Chen W.J."/>
            <person name="Zahm M."/>
            <person name="Cabau C."/>
            <person name="Klopp C."/>
            <person name="Thompson A.W."/>
            <person name="Robinson-Rechavi M."/>
            <person name="Braasch I."/>
            <person name="Lecointre G."/>
            <person name="Bobe J."/>
            <person name="Postlethwait J.H."/>
            <person name="Berthelot C."/>
            <person name="Roest Crollius H."/>
            <person name="Guiguen Y."/>
        </authorList>
    </citation>
    <scope>NUCLEOTIDE SEQUENCE</scope>
    <source>
        <strain evidence="4">WJC10195</strain>
    </source>
</reference>
<protein>
    <recommendedName>
        <fullName evidence="3">DDE Tnp4 domain-containing protein</fullName>
    </recommendedName>
</protein>
<keyword evidence="5" id="KW-1185">Reference proteome</keyword>
<comment type="caution">
    <text evidence="4">The sequence shown here is derived from an EMBL/GenBank/DDBJ whole genome shotgun (WGS) entry which is preliminary data.</text>
</comment>